<feature type="domain" description="LysM" evidence="3">
    <location>
        <begin position="51"/>
        <end position="95"/>
    </location>
</feature>
<dbReference type="EMBL" id="FWXK01000007">
    <property type="protein sequence ID" value="SMC45587.1"/>
    <property type="molecule type" value="Genomic_DNA"/>
</dbReference>
<evidence type="ECO:0000256" key="1">
    <source>
        <dbReference type="SAM" id="MobiDB-lite"/>
    </source>
</evidence>
<sequence>MKLNKVIAAASLALAGFVAVNETEDVQAAEWEARTVEQVQADMKVEDGDVKSYTIQSGDTLAVIANAADVDLHGLAEANGIEDANLIFPGNKLSFTEDASGEVTEVSVEDSEGHETAHYDVASEQQAAPQQAAAPAQTETQQAAPQQSSQSSASQSTVSGSEAEAKEWIAQRESGGSYTAVNGQYYGRYQLNPSLVSHGASPAEQERAADNYVSNRYGSWTAAKQAWLAQGWY</sequence>
<dbReference type="CDD" id="cd00118">
    <property type="entry name" value="LysM"/>
    <property type="match status" value="1"/>
</dbReference>
<evidence type="ECO:0000256" key="2">
    <source>
        <dbReference type="SAM" id="SignalP"/>
    </source>
</evidence>
<reference evidence="5" key="1">
    <citation type="submission" date="2017-04" db="EMBL/GenBank/DDBJ databases">
        <authorList>
            <person name="Varghese N."/>
            <person name="Submissions S."/>
        </authorList>
    </citation>
    <scope>NUCLEOTIDE SEQUENCE [LARGE SCALE GENOMIC DNA]</scope>
    <source>
        <strain evidence="5">DSM 21500</strain>
    </source>
</reference>
<feature type="compositionally biased region" description="Low complexity" evidence="1">
    <location>
        <begin position="123"/>
        <end position="162"/>
    </location>
</feature>
<feature type="region of interest" description="Disordered" evidence="1">
    <location>
        <begin position="123"/>
        <end position="164"/>
    </location>
</feature>
<name>A0A1W1ZB02_9LACT</name>
<protein>
    <submittedName>
        <fullName evidence="4">LysM domain-containing protein</fullName>
    </submittedName>
</protein>
<dbReference type="OrthoDB" id="9798935at2"/>
<accession>A0A1W1ZB02</accession>
<dbReference type="Proteomes" id="UP000243884">
    <property type="component" value="Unassembled WGS sequence"/>
</dbReference>
<evidence type="ECO:0000259" key="3">
    <source>
        <dbReference type="PROSITE" id="PS51782"/>
    </source>
</evidence>
<dbReference type="Gene3D" id="3.10.350.10">
    <property type="entry name" value="LysM domain"/>
    <property type="match status" value="1"/>
</dbReference>
<proteinExistence type="predicted"/>
<organism evidence="4 5">
    <name type="scientific">Aerococcus suis</name>
    <dbReference type="NCBI Taxonomy" id="371602"/>
    <lineage>
        <taxon>Bacteria</taxon>
        <taxon>Bacillati</taxon>
        <taxon>Bacillota</taxon>
        <taxon>Bacilli</taxon>
        <taxon>Lactobacillales</taxon>
        <taxon>Aerococcaceae</taxon>
        <taxon>Aerococcus</taxon>
    </lineage>
</organism>
<keyword evidence="2" id="KW-0732">Signal</keyword>
<dbReference type="PROSITE" id="PS51782">
    <property type="entry name" value="LYSM"/>
    <property type="match status" value="1"/>
</dbReference>
<feature type="chain" id="PRO_5039443013" evidence="2">
    <location>
        <begin position="21"/>
        <end position="233"/>
    </location>
</feature>
<feature type="signal peptide" evidence="2">
    <location>
        <begin position="1"/>
        <end position="20"/>
    </location>
</feature>
<evidence type="ECO:0000313" key="5">
    <source>
        <dbReference type="Proteomes" id="UP000243884"/>
    </source>
</evidence>
<dbReference type="AlphaFoldDB" id="A0A1W1ZB02"/>
<keyword evidence="5" id="KW-1185">Reference proteome</keyword>
<evidence type="ECO:0000313" key="4">
    <source>
        <dbReference type="EMBL" id="SMC45587.1"/>
    </source>
</evidence>
<dbReference type="STRING" id="371602.SAMN04487984_1229"/>
<dbReference type="Pfam" id="PF01476">
    <property type="entry name" value="LysM"/>
    <property type="match status" value="1"/>
</dbReference>
<dbReference type="SMART" id="SM00257">
    <property type="entry name" value="LysM"/>
    <property type="match status" value="1"/>
</dbReference>
<dbReference type="SUPFAM" id="SSF54106">
    <property type="entry name" value="LysM domain"/>
    <property type="match status" value="1"/>
</dbReference>
<gene>
    <name evidence="4" type="ORF">SAMN04487984_1229</name>
</gene>
<dbReference type="InterPro" id="IPR036779">
    <property type="entry name" value="LysM_dom_sf"/>
</dbReference>
<dbReference type="InterPro" id="IPR018392">
    <property type="entry name" value="LysM"/>
</dbReference>
<dbReference type="RefSeq" id="WP_084099346.1">
    <property type="nucleotide sequence ID" value="NZ_FWXK01000007.1"/>
</dbReference>